<dbReference type="Gene3D" id="3.30.160.60">
    <property type="entry name" value="Classic Zinc Finger"/>
    <property type="match status" value="1"/>
</dbReference>
<evidence type="ECO:0000256" key="2">
    <source>
        <dbReference type="ARBA" id="ARBA00007440"/>
    </source>
</evidence>
<keyword evidence="14 15" id="KW-0539">Nucleus</keyword>
<organism evidence="18 19">
    <name type="scientific">Culter alburnus</name>
    <name type="common">Topmouth culter</name>
    <dbReference type="NCBI Taxonomy" id="194366"/>
    <lineage>
        <taxon>Eukaryota</taxon>
        <taxon>Metazoa</taxon>
        <taxon>Chordata</taxon>
        <taxon>Craniata</taxon>
        <taxon>Vertebrata</taxon>
        <taxon>Euteleostomi</taxon>
        <taxon>Actinopterygii</taxon>
        <taxon>Neopterygii</taxon>
        <taxon>Teleostei</taxon>
        <taxon>Ostariophysi</taxon>
        <taxon>Cypriniformes</taxon>
        <taxon>Xenocyprididae</taxon>
        <taxon>Xenocypridinae</taxon>
        <taxon>Culter</taxon>
    </lineage>
</organism>
<evidence type="ECO:0000256" key="10">
    <source>
        <dbReference type="ARBA" id="ARBA00023015"/>
    </source>
</evidence>
<keyword evidence="10" id="KW-0805">Transcription regulation</keyword>
<evidence type="ECO:0000256" key="14">
    <source>
        <dbReference type="ARBA" id="ARBA00023242"/>
    </source>
</evidence>
<evidence type="ECO:0000256" key="16">
    <source>
        <dbReference type="SAM" id="MobiDB-lite"/>
    </source>
</evidence>
<keyword evidence="7" id="KW-0863">Zinc-finger</keyword>
<name>A0AAW2A273_CULAL</name>
<keyword evidence="9" id="KW-0862">Zinc</keyword>
<feature type="compositionally biased region" description="Polar residues" evidence="16">
    <location>
        <begin position="691"/>
        <end position="700"/>
    </location>
</feature>
<protein>
    <recommendedName>
        <fullName evidence="17">Homeobox domain-containing protein</fullName>
    </recommendedName>
</protein>
<dbReference type="SMART" id="SM00389">
    <property type="entry name" value="HOX"/>
    <property type="match status" value="1"/>
</dbReference>
<keyword evidence="6" id="KW-0677">Repeat</keyword>
<proteinExistence type="inferred from homology"/>
<dbReference type="Pfam" id="PF18387">
    <property type="entry name" value="zf_C2H2_ZHX"/>
    <property type="match status" value="1"/>
</dbReference>
<dbReference type="InterPro" id="IPR009057">
    <property type="entry name" value="Homeodomain-like_sf"/>
</dbReference>
<evidence type="ECO:0000256" key="8">
    <source>
        <dbReference type="ARBA" id="ARBA00022782"/>
    </source>
</evidence>
<dbReference type="SUPFAM" id="SSF46689">
    <property type="entry name" value="Homeodomain-like"/>
    <property type="match status" value="1"/>
</dbReference>
<keyword evidence="12 15" id="KW-0371">Homeobox</keyword>
<feature type="compositionally biased region" description="Polar residues" evidence="16">
    <location>
        <begin position="663"/>
        <end position="681"/>
    </location>
</feature>
<evidence type="ECO:0000256" key="1">
    <source>
        <dbReference type="ARBA" id="ARBA00004123"/>
    </source>
</evidence>
<dbReference type="SUPFAM" id="SSF57667">
    <property type="entry name" value="beta-beta-alpha zinc fingers"/>
    <property type="match status" value="1"/>
</dbReference>
<evidence type="ECO:0000256" key="15">
    <source>
        <dbReference type="PROSITE-ProRule" id="PRU00108"/>
    </source>
</evidence>
<dbReference type="Proteomes" id="UP001479290">
    <property type="component" value="Unassembled WGS sequence"/>
</dbReference>
<evidence type="ECO:0000256" key="3">
    <source>
        <dbReference type="ARBA" id="ARBA00022491"/>
    </source>
</evidence>
<dbReference type="GO" id="GO:0005634">
    <property type="term" value="C:nucleus"/>
    <property type="evidence" value="ECO:0007669"/>
    <property type="project" value="UniProtKB-SubCell"/>
</dbReference>
<evidence type="ECO:0000256" key="11">
    <source>
        <dbReference type="ARBA" id="ARBA00023125"/>
    </source>
</evidence>
<evidence type="ECO:0000256" key="6">
    <source>
        <dbReference type="ARBA" id="ARBA00022737"/>
    </source>
</evidence>
<evidence type="ECO:0000256" key="12">
    <source>
        <dbReference type="ARBA" id="ARBA00023155"/>
    </source>
</evidence>
<dbReference type="AlphaFoldDB" id="A0AAW2A273"/>
<evidence type="ECO:0000313" key="18">
    <source>
        <dbReference type="EMBL" id="KAK9966580.1"/>
    </source>
</evidence>
<gene>
    <name evidence="18" type="ORF">ABG768_003684</name>
</gene>
<dbReference type="InterPro" id="IPR041057">
    <property type="entry name" value="ZHX_Znf_C2H2"/>
</dbReference>
<dbReference type="PANTHER" id="PTHR15467:SF6">
    <property type="entry name" value="ZINC FINGERS AND HOMEOBOXES PROTEIN 3"/>
    <property type="match status" value="1"/>
</dbReference>
<dbReference type="Gene3D" id="1.10.10.60">
    <property type="entry name" value="Homeodomain-like"/>
    <property type="match status" value="1"/>
</dbReference>
<evidence type="ECO:0000259" key="17">
    <source>
        <dbReference type="PROSITE" id="PS50071"/>
    </source>
</evidence>
<dbReference type="GO" id="GO:0008270">
    <property type="term" value="F:zinc ion binding"/>
    <property type="evidence" value="ECO:0007669"/>
    <property type="project" value="UniProtKB-KW"/>
</dbReference>
<dbReference type="PANTHER" id="PTHR15467">
    <property type="entry name" value="ZINC-FINGERS AND HOMEOBOXES RELATED"/>
    <property type="match status" value="1"/>
</dbReference>
<dbReference type="EMBL" id="JAWDJR010000011">
    <property type="protein sequence ID" value="KAK9966580.1"/>
    <property type="molecule type" value="Genomic_DNA"/>
</dbReference>
<dbReference type="GO" id="GO:0030154">
    <property type="term" value="P:cell differentiation"/>
    <property type="evidence" value="ECO:0007669"/>
    <property type="project" value="UniProtKB-KW"/>
</dbReference>
<keyword evidence="19" id="KW-1185">Reference proteome</keyword>
<evidence type="ECO:0000256" key="9">
    <source>
        <dbReference type="ARBA" id="ARBA00022833"/>
    </source>
</evidence>
<feature type="compositionally biased region" description="Polar residues" evidence="16">
    <location>
        <begin position="969"/>
        <end position="983"/>
    </location>
</feature>
<comment type="caution">
    <text evidence="18">The sequence shown here is derived from an EMBL/GenBank/DDBJ whole genome shotgun (WGS) entry which is preliminary data.</text>
</comment>
<evidence type="ECO:0000256" key="13">
    <source>
        <dbReference type="ARBA" id="ARBA00023163"/>
    </source>
</evidence>
<keyword evidence="3" id="KW-0678">Repressor</keyword>
<dbReference type="InterPro" id="IPR036236">
    <property type="entry name" value="Znf_C2H2_sf"/>
</dbReference>
<keyword evidence="8" id="KW-0221">Differentiation</keyword>
<evidence type="ECO:0000313" key="19">
    <source>
        <dbReference type="Proteomes" id="UP001479290"/>
    </source>
</evidence>
<evidence type="ECO:0000256" key="5">
    <source>
        <dbReference type="ARBA" id="ARBA00022723"/>
    </source>
</evidence>
<feature type="compositionally biased region" description="Basic and acidic residues" evidence="16">
    <location>
        <begin position="984"/>
        <end position="996"/>
    </location>
</feature>
<comment type="subcellular location">
    <subcellularLocation>
        <location evidence="1 15">Nucleus</location>
    </subcellularLocation>
</comment>
<accession>A0AAW2A273</accession>
<feature type="domain" description="Homeobox" evidence="17">
    <location>
        <begin position="284"/>
        <end position="327"/>
    </location>
</feature>
<keyword evidence="11 15" id="KW-0238">DNA-binding</keyword>
<dbReference type="GO" id="GO:0003677">
    <property type="term" value="F:DNA binding"/>
    <property type="evidence" value="ECO:0007669"/>
    <property type="project" value="UniProtKB-UniRule"/>
</dbReference>
<reference evidence="18 19" key="1">
    <citation type="submission" date="2024-05" db="EMBL/GenBank/DDBJ databases">
        <title>A high-quality chromosomal-level genome assembly of Topmouth culter (Culter alburnus).</title>
        <authorList>
            <person name="Zhao H."/>
        </authorList>
    </citation>
    <scope>NUCLEOTIDE SEQUENCE [LARGE SCALE GENOMIC DNA]</scope>
    <source>
        <strain evidence="18">CATC2023</strain>
        <tissue evidence="18">Muscle</tissue>
    </source>
</reference>
<dbReference type="InterPro" id="IPR001356">
    <property type="entry name" value="HD"/>
</dbReference>
<dbReference type="FunFam" id="1.10.10.60:FF:000062">
    <property type="entry name" value="zinc fingers and homeoboxes protein 3"/>
    <property type="match status" value="1"/>
</dbReference>
<evidence type="ECO:0000256" key="4">
    <source>
        <dbReference type="ARBA" id="ARBA00022553"/>
    </source>
</evidence>
<keyword evidence="4" id="KW-0597">Phosphoprotein</keyword>
<dbReference type="GO" id="GO:0000981">
    <property type="term" value="F:DNA-binding transcription factor activity, RNA polymerase II-specific"/>
    <property type="evidence" value="ECO:0007669"/>
    <property type="project" value="TreeGrafter"/>
</dbReference>
<feature type="DNA-binding region" description="Homeobox" evidence="15">
    <location>
        <begin position="286"/>
        <end position="328"/>
    </location>
</feature>
<dbReference type="CDD" id="cd00086">
    <property type="entry name" value="homeodomain"/>
    <property type="match status" value="1"/>
</dbReference>
<comment type="similarity">
    <text evidence="2">Belongs to the ZHX family.</text>
</comment>
<feature type="region of interest" description="Disordered" evidence="16">
    <location>
        <begin position="965"/>
        <end position="996"/>
    </location>
</feature>
<keyword evidence="13" id="KW-0804">Transcription</keyword>
<keyword evidence="5" id="KW-0479">Metal-binding</keyword>
<feature type="region of interest" description="Disordered" evidence="16">
    <location>
        <begin position="663"/>
        <end position="707"/>
    </location>
</feature>
<dbReference type="PROSITE" id="PS50071">
    <property type="entry name" value="HOMEOBOX_2"/>
    <property type="match status" value="1"/>
</dbReference>
<evidence type="ECO:0000256" key="7">
    <source>
        <dbReference type="ARBA" id="ARBA00022771"/>
    </source>
</evidence>
<sequence>MASKRKSTVPCMIPSKNKHLREDIILGCLPELLPTIPEDSILSISSKDEDTQRFHDLLKAEPKTSCWERGTYSCPLCCFESGDLNLFLHHMDNCHMDFHAQPNFYCLSCKVSAVKFEGLALHNAKSHPELHTTHKRVSLQVTKRDGAITVEQTLFTEEDSSESGISITKTPIMKMTKGGHKKIVVSHTVEVHRAEPSSEKPATVTNGTSLRTLPLTTSHIIGGTTAPPVHKVLNTHGIPGMHNRGPLWNSNPSSPDSNVDLPKVMIPLSSIPTYDPAMDLSSFLKTSFGKFPYPTKAELCYLTVVSGFPEEQIKLWFTAQRLKQGISWSPEEIEDTRRKMFNTVFQATPKTSQNQSYHHISQHCVSVQSGSLSSNYIHQIPKGNVMGWKGGVIVSQPSVTQTTSLKQQQHPVVQAPQVNIHHAVITKETGNELSCRTAENCNIAGRGGSVSNHGHTGKGETGISSSIKTSISCLPGTPKSQNSSYSEGSIMNLTNIVRKIDCQVNDRNTNCTSKSNISPTSIYGQQKAPSIAKESSNSSFATTSKYNNGSTYKSTSHSTICTKREGNILEHTSKSNSDTTVICSSSSSNMRTKEFTAPLTHSLVPKPGSLMDPSLGKGKILPEQPGTLKQSFIHNSFPEQKQFLAPQGQPYHVRTLTDSQSALGGSFSNLPQSSLQSNPAASSRLLEEPSQHSSPSLSAHQEQHSPETLLGAPQVQSTDFTAVHYKEHDPKHLPALDKDSKQSHFDKERLHRNITQKENEGRVSEQHSGITNTFYKSDKNEHSNLVNTLHTFTNDNTNQAKEGMPLLRQYIQEVDQWERNSNYPEESTVSPMKINVIGLNSEESLYKTNSKQLISKPLENLINDSGPSHKNKSSEWHESYRHIPVEAEECISDIGNTEPHKPDNLAGLETEQVKRDLRPEQKSIFQSLDSEAPKLPIKKKSKEALAELDKSTAGEQDYWEIKDEEHQQPMGNQSLRGHQAQDSQSRDCLRGELLKV</sequence>